<feature type="domain" description="PAS" evidence="21">
    <location>
        <begin position="856"/>
        <end position="901"/>
    </location>
</feature>
<dbReference type="GO" id="GO:0005524">
    <property type="term" value="F:ATP binding"/>
    <property type="evidence" value="ECO:0007669"/>
    <property type="project" value="UniProtKB-KW"/>
</dbReference>
<dbReference type="GO" id="GO:0006935">
    <property type="term" value="P:chemotaxis"/>
    <property type="evidence" value="ECO:0007669"/>
    <property type="project" value="UniProtKB-UniRule"/>
</dbReference>
<keyword evidence="19" id="KW-0378">Hydrolase</keyword>
<keyword evidence="9" id="KW-0716">Sensory transduction</keyword>
<dbReference type="PROSITE" id="PS50123">
    <property type="entry name" value="CHER"/>
    <property type="match status" value="1"/>
</dbReference>
<evidence type="ECO:0000256" key="5">
    <source>
        <dbReference type="ARBA" id="ARBA00021740"/>
    </source>
</evidence>
<comment type="catalytic activity">
    <reaction evidence="1">
        <text>ATP + protein L-histidine = ADP + protein N-phospho-L-histidine.</text>
        <dbReference type="EC" id="2.7.13.3"/>
    </reaction>
</comment>
<dbReference type="GO" id="GO:0032259">
    <property type="term" value="P:methylation"/>
    <property type="evidence" value="ECO:0007669"/>
    <property type="project" value="UniProtKB-KW"/>
</dbReference>
<dbReference type="SMART" id="SM00911">
    <property type="entry name" value="HWE_HK"/>
    <property type="match status" value="1"/>
</dbReference>
<evidence type="ECO:0000256" key="8">
    <source>
        <dbReference type="ARBA" id="ARBA00022603"/>
    </source>
</evidence>
<dbReference type="CDD" id="cd16434">
    <property type="entry name" value="CheB-CheR_fusion"/>
    <property type="match status" value="1"/>
</dbReference>
<dbReference type="InterPro" id="IPR001610">
    <property type="entry name" value="PAC"/>
</dbReference>
<keyword evidence="8" id="KW-0489">Methyltransferase</keyword>
<dbReference type="SUPFAM" id="SSF52738">
    <property type="entry name" value="Methylesterase CheB, C-terminal domain"/>
    <property type="match status" value="1"/>
</dbReference>
<evidence type="ECO:0000256" key="4">
    <source>
        <dbReference type="ARBA" id="ARBA00012534"/>
    </source>
</evidence>
<evidence type="ECO:0000259" key="22">
    <source>
        <dbReference type="PROSITE" id="PS50113"/>
    </source>
</evidence>
<dbReference type="SMART" id="SM00086">
    <property type="entry name" value="PAC"/>
    <property type="match status" value="2"/>
</dbReference>
<keyword evidence="13" id="KW-0949">S-adenosyl-L-methionine</keyword>
<dbReference type="SMART" id="SM00138">
    <property type="entry name" value="MeTrc"/>
    <property type="match status" value="1"/>
</dbReference>
<dbReference type="PROSITE" id="PS50113">
    <property type="entry name" value="PAC"/>
    <property type="match status" value="1"/>
</dbReference>
<comment type="caution">
    <text evidence="25">The sequence shown here is derived from an EMBL/GenBank/DDBJ whole genome shotgun (WGS) entry which is preliminary data.</text>
</comment>
<feature type="domain" description="PAC" evidence="22">
    <location>
        <begin position="802"/>
        <end position="852"/>
    </location>
</feature>
<dbReference type="InterPro" id="IPR000700">
    <property type="entry name" value="PAS-assoc_C"/>
</dbReference>
<dbReference type="Pfam" id="PF13426">
    <property type="entry name" value="PAS_9"/>
    <property type="match status" value="1"/>
</dbReference>
<evidence type="ECO:0000313" key="26">
    <source>
        <dbReference type="Proteomes" id="UP000468531"/>
    </source>
</evidence>
<feature type="active site" evidence="19">
    <location>
        <position position="146"/>
    </location>
</feature>
<evidence type="ECO:0000256" key="13">
    <source>
        <dbReference type="ARBA" id="ARBA00022691"/>
    </source>
</evidence>
<gene>
    <name evidence="25" type="ORF">FNJ47_27825</name>
</gene>
<dbReference type="PROSITE" id="PS50122">
    <property type="entry name" value="CHEB"/>
    <property type="match status" value="1"/>
</dbReference>
<evidence type="ECO:0000313" key="25">
    <source>
        <dbReference type="EMBL" id="NEU99534.1"/>
    </source>
</evidence>
<dbReference type="SUPFAM" id="SSF53335">
    <property type="entry name" value="S-adenosyl-L-methionine-dependent methyltransferases"/>
    <property type="match status" value="1"/>
</dbReference>
<dbReference type="Gene3D" id="3.30.565.10">
    <property type="entry name" value="Histidine kinase-like ATPase, C-terminal domain"/>
    <property type="match status" value="1"/>
</dbReference>
<keyword evidence="6" id="KW-0600">Photoreceptor protein</keyword>
<evidence type="ECO:0000256" key="16">
    <source>
        <dbReference type="ARBA" id="ARBA00022840"/>
    </source>
</evidence>
<dbReference type="SUPFAM" id="SSF47757">
    <property type="entry name" value="Chemotaxis receptor methyltransferase CheR, N-terminal domain"/>
    <property type="match status" value="1"/>
</dbReference>
<dbReference type="GO" id="GO:0009881">
    <property type="term" value="F:photoreceptor activity"/>
    <property type="evidence" value="ECO:0007669"/>
    <property type="project" value="UniProtKB-KW"/>
</dbReference>
<keyword evidence="26" id="KW-1185">Reference proteome</keyword>
<dbReference type="RefSeq" id="WP_163158830.1">
    <property type="nucleotide sequence ID" value="NZ_VKHP01000134.1"/>
</dbReference>
<evidence type="ECO:0000256" key="1">
    <source>
        <dbReference type="ARBA" id="ARBA00000085"/>
    </source>
</evidence>
<evidence type="ECO:0000256" key="2">
    <source>
        <dbReference type="ARBA" id="ARBA00001541"/>
    </source>
</evidence>
<dbReference type="InterPro" id="IPR029063">
    <property type="entry name" value="SAM-dependent_MTases_sf"/>
</dbReference>
<dbReference type="GO" id="GO:0000156">
    <property type="term" value="F:phosphorelay response regulator activity"/>
    <property type="evidence" value="ECO:0007669"/>
    <property type="project" value="InterPro"/>
</dbReference>
<dbReference type="EMBL" id="VKHP01000134">
    <property type="protein sequence ID" value="NEU99534.1"/>
    <property type="molecule type" value="Genomic_DNA"/>
</dbReference>
<dbReference type="Gene3D" id="1.10.155.10">
    <property type="entry name" value="Chemotaxis receptor methyltransferase CheR, N-terminal domain"/>
    <property type="match status" value="1"/>
</dbReference>
<dbReference type="Gene3D" id="3.40.50.150">
    <property type="entry name" value="Vaccinia Virus protein VP39"/>
    <property type="match status" value="1"/>
</dbReference>
<dbReference type="NCBIfam" id="TIGR00229">
    <property type="entry name" value="sensory_box"/>
    <property type="match status" value="1"/>
</dbReference>
<dbReference type="Pfam" id="PF01739">
    <property type="entry name" value="CheR"/>
    <property type="match status" value="1"/>
</dbReference>
<feature type="coiled-coil region" evidence="20">
    <location>
        <begin position="652"/>
        <end position="739"/>
    </location>
</feature>
<evidence type="ECO:0000256" key="15">
    <source>
        <dbReference type="ARBA" id="ARBA00022777"/>
    </source>
</evidence>
<dbReference type="GO" id="GO:0004673">
    <property type="term" value="F:protein histidine kinase activity"/>
    <property type="evidence" value="ECO:0007669"/>
    <property type="project" value="UniProtKB-EC"/>
</dbReference>
<organism evidence="25 26">
    <name type="scientific">Bradyrhizobium uaiense</name>
    <dbReference type="NCBI Taxonomy" id="2594946"/>
    <lineage>
        <taxon>Bacteria</taxon>
        <taxon>Pseudomonadati</taxon>
        <taxon>Pseudomonadota</taxon>
        <taxon>Alphaproteobacteria</taxon>
        <taxon>Hyphomicrobiales</taxon>
        <taxon>Nitrobacteraceae</taxon>
        <taxon>Bradyrhizobium</taxon>
    </lineage>
</organism>
<evidence type="ECO:0000259" key="21">
    <source>
        <dbReference type="PROSITE" id="PS50112"/>
    </source>
</evidence>
<dbReference type="AlphaFoldDB" id="A0A6P1BMU5"/>
<dbReference type="InterPro" id="IPR035909">
    <property type="entry name" value="CheB_C"/>
</dbReference>
<dbReference type="Proteomes" id="UP000468531">
    <property type="component" value="Unassembled WGS sequence"/>
</dbReference>
<dbReference type="GO" id="GO:0008983">
    <property type="term" value="F:protein-glutamate O-methyltransferase activity"/>
    <property type="evidence" value="ECO:0007669"/>
    <property type="project" value="UniProtKB-EC"/>
</dbReference>
<dbReference type="InterPro" id="IPR022641">
    <property type="entry name" value="CheR_N"/>
</dbReference>
<feature type="domain" description="CheB-type methylesterase" evidence="23">
    <location>
        <begin position="18"/>
        <end position="204"/>
    </location>
</feature>
<dbReference type="InterPro" id="IPR000780">
    <property type="entry name" value="CheR_MeTrfase"/>
</dbReference>
<keyword evidence="16" id="KW-0067">ATP-binding</keyword>
<evidence type="ECO:0000256" key="19">
    <source>
        <dbReference type="PROSITE-ProRule" id="PRU00050"/>
    </source>
</evidence>
<evidence type="ECO:0000256" key="3">
    <source>
        <dbReference type="ARBA" id="ARBA00012438"/>
    </source>
</evidence>
<comment type="catalytic activity">
    <reaction evidence="2">
        <text>L-glutamyl-[protein] + S-adenosyl-L-methionine = [protein]-L-glutamate 5-O-methyl ester + S-adenosyl-L-homocysteine</text>
        <dbReference type="Rhea" id="RHEA:24452"/>
        <dbReference type="Rhea" id="RHEA-COMP:10208"/>
        <dbReference type="Rhea" id="RHEA-COMP:10311"/>
        <dbReference type="ChEBI" id="CHEBI:29973"/>
        <dbReference type="ChEBI" id="CHEBI:57856"/>
        <dbReference type="ChEBI" id="CHEBI:59789"/>
        <dbReference type="ChEBI" id="CHEBI:82795"/>
        <dbReference type="EC" id="2.1.1.80"/>
    </reaction>
</comment>
<dbReference type="PANTHER" id="PTHR24422:SF27">
    <property type="entry name" value="PROTEIN-GLUTAMATE O-METHYLTRANSFERASE"/>
    <property type="match status" value="1"/>
</dbReference>
<dbReference type="InterPro" id="IPR022642">
    <property type="entry name" value="CheR_C"/>
</dbReference>
<dbReference type="SUPFAM" id="SSF55785">
    <property type="entry name" value="PYP-like sensor domain (PAS domain)"/>
    <property type="match status" value="3"/>
</dbReference>
<dbReference type="EC" id="2.7.13.3" evidence="3"/>
<dbReference type="Pfam" id="PF03705">
    <property type="entry name" value="CheR_N"/>
    <property type="match status" value="1"/>
</dbReference>
<evidence type="ECO:0000259" key="24">
    <source>
        <dbReference type="PROSITE" id="PS50123"/>
    </source>
</evidence>
<dbReference type="InterPro" id="IPR036804">
    <property type="entry name" value="CheR_N_sf"/>
</dbReference>
<dbReference type="Gene3D" id="3.30.450.20">
    <property type="entry name" value="PAS domain"/>
    <property type="match status" value="2"/>
</dbReference>
<keyword evidence="7" id="KW-0597">Phosphoprotein</keyword>
<evidence type="ECO:0000259" key="23">
    <source>
        <dbReference type="PROSITE" id="PS50122"/>
    </source>
</evidence>
<dbReference type="SMART" id="SM00091">
    <property type="entry name" value="PAS"/>
    <property type="match status" value="3"/>
</dbReference>
<evidence type="ECO:0000256" key="11">
    <source>
        <dbReference type="ARBA" id="ARBA00022643"/>
    </source>
</evidence>
<dbReference type="GO" id="GO:0008984">
    <property type="term" value="F:protein-glutamate methylesterase activity"/>
    <property type="evidence" value="ECO:0007669"/>
    <property type="project" value="InterPro"/>
</dbReference>
<accession>A0A6P1BMU5</accession>
<keyword evidence="14" id="KW-0547">Nucleotide-binding</keyword>
<dbReference type="Pfam" id="PF13596">
    <property type="entry name" value="PAS_10"/>
    <property type="match status" value="1"/>
</dbReference>
<dbReference type="Gene3D" id="3.40.50.180">
    <property type="entry name" value="Methylesterase CheB, C-terminal domain"/>
    <property type="match status" value="1"/>
</dbReference>
<dbReference type="Pfam" id="PF01339">
    <property type="entry name" value="CheB_methylest"/>
    <property type="match status" value="1"/>
</dbReference>
<evidence type="ECO:0000256" key="6">
    <source>
        <dbReference type="ARBA" id="ARBA00022543"/>
    </source>
</evidence>
<evidence type="ECO:0000256" key="7">
    <source>
        <dbReference type="ARBA" id="ARBA00022553"/>
    </source>
</evidence>
<keyword evidence="15" id="KW-0418">Kinase</keyword>
<evidence type="ECO:0000256" key="20">
    <source>
        <dbReference type="SAM" id="Coils"/>
    </source>
</evidence>
<proteinExistence type="predicted"/>
<evidence type="ECO:0000256" key="17">
    <source>
        <dbReference type="ARBA" id="ARBA00022991"/>
    </source>
</evidence>
<feature type="active site" evidence="19">
    <location>
        <position position="28"/>
    </location>
</feature>
<sequence length="1174" mass="131018">MGEGSDEERNEEAEPNRPKTIVVGIGASAGGVRALQDLFAALPEKTGAAFVVVVHLDPDTRSEMSNILAARTHMPVLQVGDPVALQPDHVYVIPPDRRLHITDDEIATAEFEEPRGKRAPIDLFFRSLAEQHGDGCAVILTGAGSDGAVGVRAVKESGGIILVQDPTEAEFPSMPRAAIATGIADFILPIREIAQRLTELVREKNNGTPADLRGLNSDLLRRILAHVRVRTGHDFSKYKRATILRRIARRMQVTRSDSPNAYYDVLRDSPDEAQALLGDLLISVTSFFRDKEAFQTLELQVIPQLFHGKLSDRAIRVWVPGCATGEEAYSVAMLLLEQASRQDIRPTIQVFGSDIDARALAMAREGQYPAAIEADVSEDRLRRFFVKEGDHYRVRQELRDLVLFASHSLLKDPPFSRLDLIACRNLLIYLDRDLQELACNTFHYALHPDGFLMLGTSESADNPPGQFRTFDRKARIYQSSAAPGELRLLPRLLGSVAVVHEQAAHPMRPPSTSALLNEAAAHRQALEKLAPPSILVDQSHRVLHMSENAGRFLQPAGGPLSGNVVDLVRPELRFELRSALHRVFETAQPWLSLPIPVRFNGSPHRVLMHVKPAEDHDDGGENRAIVLFIEGGAVEQVTDGQSAEIGAGNEIINRLREELQQTQARLRTTREESESANEELRAANEELQSINEEYRSTSEELETSKEELQSINEELQTVNSELKLKLEAVSRAHSDLQNLMAATDFGTLFLDSSLRIKRFTQQVTELFSITPSDEGRPISDFAHRLEYDGLVGDARRVLSNLTPIAHEIRSRDGRWYDVRLRPYRTVDDKIDGVVLTFVDMTDRRLTEEALRTSERKLRQETQLVELSRDPIFIWDFSGTILEWNRGSEQLYGYSRDEAVGKKKEKLLGTTVPGSSFAELRARLHDEGSWSGEIKHRTKGGRELTVESSIILETVGGQQLALESTRDVTERKAWETQQRLLLRELTHRVKNTLTVVQSIAHQTRRFSKSYEEFTDRLDGRLAALAAAHSLLVDSEWRGADLGTLARKQFEPHVGGNPDRVKITGQPVFLPADLATPFGLVFHELATNAAKYGPFSRRAGTVDLSWNLEKRNGQPSLTVIWRERGGPKITEPKTKGFGSELIERAIPNSTVRREFASSGVICTIDVQLPTALDVDP</sequence>
<name>A0A6P1BMU5_9BRAD</name>
<evidence type="ECO:0000256" key="14">
    <source>
        <dbReference type="ARBA" id="ARBA00022741"/>
    </source>
</evidence>
<keyword evidence="12" id="KW-0808">Transferase</keyword>
<dbReference type="InterPro" id="IPR035965">
    <property type="entry name" value="PAS-like_dom_sf"/>
</dbReference>
<dbReference type="PANTHER" id="PTHR24422">
    <property type="entry name" value="CHEMOTAXIS PROTEIN METHYLTRANSFERASE"/>
    <property type="match status" value="1"/>
</dbReference>
<dbReference type="InterPro" id="IPR000673">
    <property type="entry name" value="Sig_transdc_resp-reg_Me-estase"/>
</dbReference>
<dbReference type="InterPro" id="IPR011102">
    <property type="entry name" value="Sig_transdc_His_kinase_HWE"/>
</dbReference>
<protein>
    <recommendedName>
        <fullName evidence="5">Blue-light-activated histidine kinase</fullName>
        <ecNumber evidence="4">2.1.1.80</ecNumber>
        <ecNumber evidence="3">2.7.13.3</ecNumber>
    </recommendedName>
</protein>
<keyword evidence="11" id="KW-0288">FMN</keyword>
<keyword evidence="20" id="KW-0175">Coiled coil</keyword>
<dbReference type="GO" id="GO:0005737">
    <property type="term" value="C:cytoplasm"/>
    <property type="evidence" value="ECO:0007669"/>
    <property type="project" value="InterPro"/>
</dbReference>
<keyword evidence="10" id="KW-0285">Flavoprotein</keyword>
<dbReference type="PROSITE" id="PS50112">
    <property type="entry name" value="PAS"/>
    <property type="match status" value="1"/>
</dbReference>
<feature type="active site" evidence="19">
    <location>
        <position position="55"/>
    </location>
</feature>
<evidence type="ECO:0000256" key="12">
    <source>
        <dbReference type="ARBA" id="ARBA00022679"/>
    </source>
</evidence>
<evidence type="ECO:0000256" key="18">
    <source>
        <dbReference type="ARBA" id="ARBA00023170"/>
    </source>
</evidence>
<dbReference type="CDD" id="cd00130">
    <property type="entry name" value="PAS"/>
    <property type="match status" value="1"/>
</dbReference>
<feature type="domain" description="CheR-type methyltransferase" evidence="24">
    <location>
        <begin position="220"/>
        <end position="471"/>
    </location>
</feature>
<dbReference type="PRINTS" id="PR00996">
    <property type="entry name" value="CHERMTFRASE"/>
</dbReference>
<dbReference type="InterPro" id="IPR036890">
    <property type="entry name" value="HATPase_C_sf"/>
</dbReference>
<reference evidence="25 26" key="1">
    <citation type="journal article" date="2020" name="Arch. Microbiol.">
        <title>Bradyrhizobium uaiense sp. nov., a new highly efficient cowpea symbiont.</title>
        <authorList>
            <person name="Cabral Michel D."/>
            <person name="Azarias Guimaraes A."/>
            <person name="Martins da Costa E."/>
            <person name="Soares de Carvalho T."/>
            <person name="Balsanelli E."/>
            <person name="Willems A."/>
            <person name="Maltempi de Souza E."/>
            <person name="de Souza Moreira F.M."/>
        </authorList>
    </citation>
    <scope>NUCLEOTIDE SEQUENCE [LARGE SCALE GENOMIC DNA]</scope>
    <source>
        <strain evidence="25 26">UFLA 03-164</strain>
    </source>
</reference>
<dbReference type="Pfam" id="PF07536">
    <property type="entry name" value="HWE_HK"/>
    <property type="match status" value="1"/>
</dbReference>
<evidence type="ECO:0000256" key="9">
    <source>
        <dbReference type="ARBA" id="ARBA00022606"/>
    </source>
</evidence>
<keyword evidence="17" id="KW-0157">Chromophore</keyword>
<keyword evidence="18" id="KW-0675">Receptor</keyword>
<dbReference type="InterPro" id="IPR000014">
    <property type="entry name" value="PAS"/>
</dbReference>
<dbReference type="InterPro" id="IPR050903">
    <property type="entry name" value="Bact_Chemotaxis_MeTrfase"/>
</dbReference>
<keyword evidence="19" id="KW-0145">Chemotaxis</keyword>
<dbReference type="EC" id="2.1.1.80" evidence="4"/>
<evidence type="ECO:0000256" key="10">
    <source>
        <dbReference type="ARBA" id="ARBA00022630"/>
    </source>
</evidence>